<feature type="transmembrane region" description="Helical" evidence="5">
    <location>
        <begin position="20"/>
        <end position="46"/>
    </location>
</feature>
<evidence type="ECO:0000256" key="5">
    <source>
        <dbReference type="SAM" id="Phobius"/>
    </source>
</evidence>
<protein>
    <submittedName>
        <fullName evidence="7">Protein FAM24A-like</fullName>
    </submittedName>
</protein>
<evidence type="ECO:0000256" key="1">
    <source>
        <dbReference type="ARBA" id="ARBA00004613"/>
    </source>
</evidence>
<dbReference type="Pfam" id="PF15193">
    <property type="entry name" value="FAM24"/>
    <property type="match status" value="1"/>
</dbReference>
<dbReference type="Proteomes" id="UP000886700">
    <property type="component" value="Unplaced"/>
</dbReference>
<sequence length="119" mass="12652">MENFPPIYLGPGMSKFFDLRAIIMIVIGGGILAAMFLLIGVVLCLYSKITKALNSARTAKEADAAVSCIDPCKLTQDKIIQPKPIIAESCHTLQCCNACGVYANAGAQPPCFCNVIEGL</sequence>
<keyword evidence="4" id="KW-0732">Signal</keyword>
<evidence type="ECO:0000313" key="6">
    <source>
        <dbReference type="Proteomes" id="UP000886700"/>
    </source>
</evidence>
<organism evidence="6 7">
    <name type="scientific">Mesocricetus auratus</name>
    <name type="common">Golden hamster</name>
    <dbReference type="NCBI Taxonomy" id="10036"/>
    <lineage>
        <taxon>Eukaryota</taxon>
        <taxon>Metazoa</taxon>
        <taxon>Chordata</taxon>
        <taxon>Craniata</taxon>
        <taxon>Vertebrata</taxon>
        <taxon>Euteleostomi</taxon>
        <taxon>Mammalia</taxon>
        <taxon>Eutheria</taxon>
        <taxon>Euarchontoglires</taxon>
        <taxon>Glires</taxon>
        <taxon>Rodentia</taxon>
        <taxon>Myomorpha</taxon>
        <taxon>Muroidea</taxon>
        <taxon>Cricetidae</taxon>
        <taxon>Cricetinae</taxon>
        <taxon>Mesocricetus</taxon>
    </lineage>
</organism>
<dbReference type="RefSeq" id="XP_040589028.1">
    <property type="nucleotide sequence ID" value="XM_040733094.1"/>
</dbReference>
<keyword evidence="5" id="KW-1133">Transmembrane helix</keyword>
<dbReference type="GeneID" id="101843664"/>
<accession>A0ABM2WKE5</accession>
<dbReference type="InterPro" id="IPR028122">
    <property type="entry name" value="FAM24"/>
</dbReference>
<keyword evidence="5" id="KW-0472">Membrane</keyword>
<name>A0ABM2WKE5_MESAU</name>
<gene>
    <name evidence="7" type="primary">LOC101843664</name>
</gene>
<evidence type="ECO:0000256" key="3">
    <source>
        <dbReference type="ARBA" id="ARBA00022525"/>
    </source>
</evidence>
<comment type="subcellular location">
    <subcellularLocation>
        <location evidence="1">Secreted</location>
    </subcellularLocation>
</comment>
<dbReference type="PANTHER" id="PTHR35860:SF4">
    <property type="entry name" value="PROTEIN FAM24A-LIKE"/>
    <property type="match status" value="1"/>
</dbReference>
<proteinExistence type="inferred from homology"/>
<reference evidence="7" key="1">
    <citation type="submission" date="2025-08" db="UniProtKB">
        <authorList>
            <consortium name="RefSeq"/>
        </authorList>
    </citation>
    <scope>IDENTIFICATION</scope>
    <source>
        <tissue evidence="7">Liver</tissue>
    </source>
</reference>
<keyword evidence="3" id="KW-0964">Secreted</keyword>
<keyword evidence="6" id="KW-1185">Reference proteome</keyword>
<comment type="similarity">
    <text evidence="2">Belongs to the FAM24 family.</text>
</comment>
<evidence type="ECO:0000256" key="2">
    <source>
        <dbReference type="ARBA" id="ARBA00007386"/>
    </source>
</evidence>
<evidence type="ECO:0000256" key="4">
    <source>
        <dbReference type="ARBA" id="ARBA00022729"/>
    </source>
</evidence>
<dbReference type="PANTHER" id="PTHR35860">
    <property type="entry name" value="PROTEIN FAM24B"/>
    <property type="match status" value="1"/>
</dbReference>
<keyword evidence="5" id="KW-0812">Transmembrane</keyword>
<evidence type="ECO:0000313" key="7">
    <source>
        <dbReference type="RefSeq" id="XP_040589028.1"/>
    </source>
</evidence>